<comment type="caution">
    <text evidence="14">The sequence shown here is derived from an EMBL/GenBank/DDBJ whole genome shotgun (WGS) entry which is preliminary data.</text>
</comment>
<dbReference type="CDD" id="cd04901">
    <property type="entry name" value="ACT_3PGDH"/>
    <property type="match status" value="1"/>
</dbReference>
<dbReference type="PROSITE" id="PS00065">
    <property type="entry name" value="D_2_HYDROXYACID_DH_1"/>
    <property type="match status" value="1"/>
</dbReference>
<evidence type="ECO:0000256" key="9">
    <source>
        <dbReference type="ARBA" id="ARBA00030455"/>
    </source>
</evidence>
<evidence type="ECO:0000256" key="1">
    <source>
        <dbReference type="ARBA" id="ARBA00003800"/>
    </source>
</evidence>
<comment type="pathway">
    <text evidence="2">Amino-acid biosynthesis; L-serine biosynthesis; L-serine from 3-phospho-D-glycerate: step 1/3.</text>
</comment>
<comment type="catalytic activity">
    <reaction evidence="11">
        <text>(2R)-3-phosphoglycerate + NAD(+) = 3-phosphooxypyruvate + NADH + H(+)</text>
        <dbReference type="Rhea" id="RHEA:12641"/>
        <dbReference type="ChEBI" id="CHEBI:15378"/>
        <dbReference type="ChEBI" id="CHEBI:18110"/>
        <dbReference type="ChEBI" id="CHEBI:57540"/>
        <dbReference type="ChEBI" id="CHEBI:57945"/>
        <dbReference type="ChEBI" id="CHEBI:58272"/>
        <dbReference type="EC" id="1.1.1.95"/>
    </reaction>
</comment>
<dbReference type="InterPro" id="IPR002912">
    <property type="entry name" value="ACT_dom"/>
</dbReference>
<evidence type="ECO:0000256" key="4">
    <source>
        <dbReference type="ARBA" id="ARBA00013001"/>
    </source>
</evidence>
<keyword evidence="15" id="KW-1185">Reference proteome</keyword>
<reference evidence="15" key="1">
    <citation type="journal article" date="2019" name="Int. J. Syst. Evol. Microbiol.">
        <title>The Global Catalogue of Microorganisms (GCM) 10K type strain sequencing project: providing services to taxonomists for standard genome sequencing and annotation.</title>
        <authorList>
            <consortium name="The Broad Institute Genomics Platform"/>
            <consortium name="The Broad Institute Genome Sequencing Center for Infectious Disease"/>
            <person name="Wu L."/>
            <person name="Ma J."/>
        </authorList>
    </citation>
    <scope>NUCLEOTIDE SEQUENCE [LARGE SCALE GENOMIC DNA]</scope>
    <source>
        <strain evidence="15">CCUG 58412</strain>
    </source>
</reference>
<accession>A0ABW3FBX4</accession>
<dbReference type="RefSeq" id="WP_379057912.1">
    <property type="nucleotide sequence ID" value="NZ_JBHTKB010000002.1"/>
</dbReference>
<dbReference type="PROSITE" id="PS51671">
    <property type="entry name" value="ACT"/>
    <property type="match status" value="1"/>
</dbReference>
<dbReference type="EC" id="1.1.1.399" evidence="4"/>
<evidence type="ECO:0000256" key="12">
    <source>
        <dbReference type="RuleBase" id="RU003719"/>
    </source>
</evidence>
<evidence type="ECO:0000256" key="2">
    <source>
        <dbReference type="ARBA" id="ARBA00005216"/>
    </source>
</evidence>
<comment type="similarity">
    <text evidence="3 12">Belongs to the D-isomer specific 2-hydroxyacid dehydrogenase family.</text>
</comment>
<sequence length="407" mass="44222">MESNIKESARFLLLEGVHQNAIDTLNNAGYTNIDYVKTALDEDALIERIKGARFVGLRSRTQITKRVLEAADRLAAIGCFCIGTNQVDLDAARDKGIPVFNAPYSNTRSVAELIIGQIILLLRDIPRKSVAVHQGSWPKTAANSNEARGKTLGIVGYGSIGSQLSVLAESLGMKVIYFDVITKLPLGNARQVGTMKELLNQSDVVSLHVPELETTKNMMSTAEFEEMKPGSIFMNAARGTCVDIEALAVVLKNGKLRGAAIDVFPTEPKSNDEPLESPLRGLDNVILTPHVGGSTEEAQANIGIEVAEKFVQFAGAGNTVSAVNFPQIAMQQQPNTHRLLHIHHNQPGVLSNINHLFAEQNINIVAQSLMTSNDIGYLVMDVADVDSKLAFEQLDKVAGTIRLRLLY</sequence>
<dbReference type="CDD" id="cd12176">
    <property type="entry name" value="PGDH_3"/>
    <property type="match status" value="1"/>
</dbReference>
<dbReference type="InterPro" id="IPR029753">
    <property type="entry name" value="D-isomer_DH_CS"/>
</dbReference>
<dbReference type="Pfam" id="PF22629">
    <property type="entry name" value="ACT_AHAS_ss"/>
    <property type="match status" value="1"/>
</dbReference>
<dbReference type="Pfam" id="PF02826">
    <property type="entry name" value="2-Hacid_dh_C"/>
    <property type="match status" value="1"/>
</dbReference>
<dbReference type="SUPFAM" id="SSF52283">
    <property type="entry name" value="Formate/glycerate dehydrogenase catalytic domain-like"/>
    <property type="match status" value="1"/>
</dbReference>
<organism evidence="14 15">
    <name type="scientific">Methylophilus luteus</name>
    <dbReference type="NCBI Taxonomy" id="640108"/>
    <lineage>
        <taxon>Bacteria</taxon>
        <taxon>Pseudomonadati</taxon>
        <taxon>Pseudomonadota</taxon>
        <taxon>Betaproteobacteria</taxon>
        <taxon>Nitrosomonadales</taxon>
        <taxon>Methylophilaceae</taxon>
        <taxon>Methylophilus</taxon>
    </lineage>
</organism>
<keyword evidence="8" id="KW-0520">NAD</keyword>
<dbReference type="InterPro" id="IPR029752">
    <property type="entry name" value="D-isomer_DH_CS1"/>
</dbReference>
<dbReference type="InterPro" id="IPR054480">
    <property type="entry name" value="AHAS_small-like_ACT"/>
</dbReference>
<dbReference type="EC" id="1.1.1.95" evidence="5"/>
<evidence type="ECO:0000256" key="6">
    <source>
        <dbReference type="ARBA" id="ARBA00021582"/>
    </source>
</evidence>
<dbReference type="Gene3D" id="3.40.50.720">
    <property type="entry name" value="NAD(P)-binding Rossmann-like Domain"/>
    <property type="match status" value="2"/>
</dbReference>
<dbReference type="GO" id="GO:0004617">
    <property type="term" value="F:phosphoglycerate dehydrogenase activity"/>
    <property type="evidence" value="ECO:0007669"/>
    <property type="project" value="UniProtKB-EC"/>
</dbReference>
<dbReference type="Pfam" id="PF00389">
    <property type="entry name" value="2-Hacid_dh"/>
    <property type="match status" value="1"/>
</dbReference>
<evidence type="ECO:0000256" key="3">
    <source>
        <dbReference type="ARBA" id="ARBA00005854"/>
    </source>
</evidence>
<dbReference type="PROSITE" id="PS00670">
    <property type="entry name" value="D_2_HYDROXYACID_DH_2"/>
    <property type="match status" value="1"/>
</dbReference>
<proteinExistence type="inferred from homology"/>
<keyword evidence="7 12" id="KW-0560">Oxidoreductase</keyword>
<dbReference type="SUPFAM" id="SSF51735">
    <property type="entry name" value="NAD(P)-binding Rossmann-fold domains"/>
    <property type="match status" value="1"/>
</dbReference>
<dbReference type="InterPro" id="IPR006139">
    <property type="entry name" value="D-isomer_2_OHA_DH_cat_dom"/>
</dbReference>
<evidence type="ECO:0000313" key="15">
    <source>
        <dbReference type="Proteomes" id="UP001597128"/>
    </source>
</evidence>
<dbReference type="InterPro" id="IPR036291">
    <property type="entry name" value="NAD(P)-bd_dom_sf"/>
</dbReference>
<evidence type="ECO:0000256" key="10">
    <source>
        <dbReference type="ARBA" id="ARBA00048126"/>
    </source>
</evidence>
<protein>
    <recommendedName>
        <fullName evidence="6">D-3-phosphoglycerate dehydrogenase</fullName>
        <ecNumber evidence="4">1.1.1.399</ecNumber>
        <ecNumber evidence="5">1.1.1.95</ecNumber>
    </recommendedName>
    <alternativeName>
        <fullName evidence="9">2-oxoglutarate reductase</fullName>
    </alternativeName>
</protein>
<evidence type="ECO:0000256" key="11">
    <source>
        <dbReference type="ARBA" id="ARBA00048731"/>
    </source>
</evidence>
<dbReference type="PANTHER" id="PTHR43761">
    <property type="entry name" value="D-ISOMER SPECIFIC 2-HYDROXYACID DEHYDROGENASE FAMILY PROTEIN (AFU_ORTHOLOGUE AFUA_1G13630)"/>
    <property type="match status" value="1"/>
</dbReference>
<feature type="domain" description="ACT" evidence="13">
    <location>
        <begin position="338"/>
        <end position="407"/>
    </location>
</feature>
<dbReference type="NCBIfam" id="NF008759">
    <property type="entry name" value="PRK11790.1"/>
    <property type="match status" value="1"/>
</dbReference>
<dbReference type="InterPro" id="IPR050418">
    <property type="entry name" value="D-iso_2-hydroxyacid_DH_PdxB"/>
</dbReference>
<dbReference type="InterPro" id="IPR006140">
    <property type="entry name" value="D-isomer_DH_NAD-bd"/>
</dbReference>
<gene>
    <name evidence="14" type="primary">serA</name>
    <name evidence="14" type="ORF">ACFQ1Z_12085</name>
</gene>
<dbReference type="InterPro" id="IPR045865">
    <property type="entry name" value="ACT-like_dom_sf"/>
</dbReference>
<comment type="catalytic activity">
    <reaction evidence="10">
        <text>(R)-2-hydroxyglutarate + NAD(+) = 2-oxoglutarate + NADH + H(+)</text>
        <dbReference type="Rhea" id="RHEA:49612"/>
        <dbReference type="ChEBI" id="CHEBI:15378"/>
        <dbReference type="ChEBI" id="CHEBI:15801"/>
        <dbReference type="ChEBI" id="CHEBI:16810"/>
        <dbReference type="ChEBI" id="CHEBI:57540"/>
        <dbReference type="ChEBI" id="CHEBI:57945"/>
        <dbReference type="EC" id="1.1.1.399"/>
    </reaction>
</comment>
<dbReference type="PANTHER" id="PTHR43761:SF1">
    <property type="entry name" value="D-ISOMER SPECIFIC 2-HYDROXYACID DEHYDROGENASE CATALYTIC DOMAIN-CONTAINING PROTEIN-RELATED"/>
    <property type="match status" value="1"/>
</dbReference>
<evidence type="ECO:0000256" key="8">
    <source>
        <dbReference type="ARBA" id="ARBA00023027"/>
    </source>
</evidence>
<name>A0ABW3FBX4_9PROT</name>
<comment type="function">
    <text evidence="1">Catalyzes the reversible oxidation of 3-phospho-D-glycerate to 3-phosphonooxypyruvate, the first step of the phosphorylated L-serine biosynthesis pathway. Also catalyzes the reversible oxidation of 2-hydroxyglutarate to 2-oxoglutarate.</text>
</comment>
<dbReference type="SUPFAM" id="SSF55021">
    <property type="entry name" value="ACT-like"/>
    <property type="match status" value="1"/>
</dbReference>
<evidence type="ECO:0000313" key="14">
    <source>
        <dbReference type="EMBL" id="MFD0914291.1"/>
    </source>
</evidence>
<evidence type="ECO:0000256" key="7">
    <source>
        <dbReference type="ARBA" id="ARBA00023002"/>
    </source>
</evidence>
<dbReference type="Proteomes" id="UP001597128">
    <property type="component" value="Unassembled WGS sequence"/>
</dbReference>
<dbReference type="EMBL" id="JBHTKB010000002">
    <property type="protein sequence ID" value="MFD0914291.1"/>
    <property type="molecule type" value="Genomic_DNA"/>
</dbReference>
<evidence type="ECO:0000256" key="5">
    <source>
        <dbReference type="ARBA" id="ARBA00013143"/>
    </source>
</evidence>
<evidence type="ECO:0000259" key="13">
    <source>
        <dbReference type="PROSITE" id="PS51671"/>
    </source>
</evidence>
<dbReference type="Gene3D" id="3.30.70.260">
    <property type="match status" value="1"/>
</dbReference>